<evidence type="ECO:0000313" key="1">
    <source>
        <dbReference type="EMBL" id="CAM9646511.1"/>
    </source>
</evidence>
<proteinExistence type="predicted"/>
<organism evidence="1 2">
    <name type="scientific">Rangifer tarandus platyrhynchus</name>
    <name type="common">Svalbard reindeer</name>
    <dbReference type="NCBI Taxonomy" id="3082113"/>
    <lineage>
        <taxon>Eukaryota</taxon>
        <taxon>Metazoa</taxon>
        <taxon>Chordata</taxon>
        <taxon>Craniata</taxon>
        <taxon>Vertebrata</taxon>
        <taxon>Euteleostomi</taxon>
        <taxon>Mammalia</taxon>
        <taxon>Eutheria</taxon>
        <taxon>Laurasiatheria</taxon>
        <taxon>Artiodactyla</taxon>
        <taxon>Ruminantia</taxon>
        <taxon>Pecora</taxon>
        <taxon>Cervidae</taxon>
        <taxon>Odocoileinae</taxon>
        <taxon>Rangifer</taxon>
    </lineage>
</organism>
<name>A0AC59YF36_RANTA</name>
<dbReference type="EMBL" id="OX596098">
    <property type="protein sequence ID" value="CAM9646511.1"/>
    <property type="molecule type" value="Genomic_DNA"/>
</dbReference>
<reference evidence="1" key="2">
    <citation type="submission" date="2025-03" db="EMBL/GenBank/DDBJ databases">
        <authorList>
            <consortium name="ELIXIR-Norway"/>
            <consortium name="Elixir Norway"/>
        </authorList>
    </citation>
    <scope>NUCLEOTIDE SEQUENCE</scope>
</reference>
<sequence>MGQGGWHHGGGGWHLRDRGVSFLSQELLAPPVSQWMSPGLQETLEPSPALPGPQPGNLSKAMQKQGQTAQAHNQSELFLKVTRKSRVCDVEA</sequence>
<reference evidence="1" key="1">
    <citation type="submission" date="2023-05" db="EMBL/GenBank/DDBJ databases">
        <authorList>
            <consortium name="ELIXIR-Norway"/>
        </authorList>
    </citation>
    <scope>NUCLEOTIDE SEQUENCE</scope>
</reference>
<evidence type="ECO:0000313" key="2">
    <source>
        <dbReference type="Proteomes" id="UP001162501"/>
    </source>
</evidence>
<dbReference type="Proteomes" id="UP001162501">
    <property type="component" value="Chromosome 14"/>
</dbReference>
<accession>A0AC59YF36</accession>
<gene>
    <name evidence="1" type="ORF">MRATA1EN22A_LOCUS5456</name>
</gene>
<protein>
    <submittedName>
        <fullName evidence="1">Uncharacterized protein</fullName>
    </submittedName>
</protein>